<dbReference type="GO" id="GO:0005886">
    <property type="term" value="C:plasma membrane"/>
    <property type="evidence" value="ECO:0007669"/>
    <property type="project" value="UniProtKB-SubCell"/>
</dbReference>
<reference evidence="9 10" key="1">
    <citation type="journal article" date="2016" name="Nat. Commun.">
        <title>Thousands of microbial genomes shed light on interconnected biogeochemical processes in an aquifer system.</title>
        <authorList>
            <person name="Anantharaman K."/>
            <person name="Brown C.T."/>
            <person name="Hug L.A."/>
            <person name="Sharon I."/>
            <person name="Castelle C.J."/>
            <person name="Probst A.J."/>
            <person name="Thomas B.C."/>
            <person name="Singh A."/>
            <person name="Wilkins M.J."/>
            <person name="Karaoz U."/>
            <person name="Brodie E.L."/>
            <person name="Williams K.H."/>
            <person name="Hubbard S.S."/>
            <person name="Banfield J.F."/>
        </authorList>
    </citation>
    <scope>NUCLEOTIDE SEQUENCE [LARGE SCALE GENOMIC DNA]</scope>
</reference>
<feature type="transmembrane region" description="Helical" evidence="8">
    <location>
        <begin position="147"/>
        <end position="171"/>
    </location>
</feature>
<keyword evidence="3" id="KW-0328">Glycosyltransferase</keyword>
<dbReference type="EMBL" id="MGHY01000018">
    <property type="protein sequence ID" value="OGM79258.1"/>
    <property type="molecule type" value="Genomic_DNA"/>
</dbReference>
<evidence type="ECO:0008006" key="11">
    <source>
        <dbReference type="Google" id="ProtNLM"/>
    </source>
</evidence>
<name>A0A1F8CU38_9BACT</name>
<feature type="transmembrane region" description="Helical" evidence="8">
    <location>
        <begin position="290"/>
        <end position="308"/>
    </location>
</feature>
<evidence type="ECO:0000256" key="2">
    <source>
        <dbReference type="ARBA" id="ARBA00022475"/>
    </source>
</evidence>
<proteinExistence type="predicted"/>
<keyword evidence="4" id="KW-0808">Transferase</keyword>
<keyword evidence="2" id="KW-1003">Cell membrane</keyword>
<comment type="subcellular location">
    <subcellularLocation>
        <location evidence="1">Cell membrane</location>
        <topology evidence="1">Multi-pass membrane protein</topology>
    </subcellularLocation>
</comment>
<feature type="transmembrane region" description="Helical" evidence="8">
    <location>
        <begin position="217"/>
        <end position="236"/>
    </location>
</feature>
<feature type="transmembrane region" description="Helical" evidence="8">
    <location>
        <begin position="315"/>
        <end position="332"/>
    </location>
</feature>
<evidence type="ECO:0000256" key="1">
    <source>
        <dbReference type="ARBA" id="ARBA00004651"/>
    </source>
</evidence>
<sequence>MRKKLLLVFGIAFLFRLVLAFLVWHPDVWNHMDWGVRFFQYGAIGFFRPESNVWNYTWPNQPPGTIYIYAGIKILFDFVFSIFWWVNVHVPIFPSIVMYFLEDNLYPAMLKLPSIISDLGTAYLIYLILGKRHGLKGAILYLYNPAIWYNSAVWGQTDSLISFVVFLSVWLLMKRRIALSIVLFIFSLYIKISLLIFLPVYALYIYIKHKEFERFEVLKGVGVGLGLVGLMTLPFSQGEPFSWLYWLYTKKVLTNQLQVITANAFNLWAGLTGIHEQSHTKIFLVFSYQTWGWILFLLCLLPMLYLLWKKRSDDVLLWVMAGTAFASFVLMTNMHERYLYPLFLYLTILAVRFRKIFWVFVSVSIINILNLYNFWWTPRIEPIIQIMSYGNRVLPRILGFVMFGIFVWFYRYLLTANRLDQIKRNI</sequence>
<feature type="transmembrane region" description="Helical" evidence="8">
    <location>
        <begin position="177"/>
        <end position="205"/>
    </location>
</feature>
<evidence type="ECO:0000256" key="8">
    <source>
        <dbReference type="SAM" id="Phobius"/>
    </source>
</evidence>
<comment type="caution">
    <text evidence="9">The sequence shown here is derived from an EMBL/GenBank/DDBJ whole genome shotgun (WGS) entry which is preliminary data.</text>
</comment>
<dbReference type="Proteomes" id="UP000178999">
    <property type="component" value="Unassembled WGS sequence"/>
</dbReference>
<evidence type="ECO:0000256" key="3">
    <source>
        <dbReference type="ARBA" id="ARBA00022676"/>
    </source>
</evidence>
<dbReference type="STRING" id="1802538.A2382_00540"/>
<evidence type="ECO:0000256" key="7">
    <source>
        <dbReference type="ARBA" id="ARBA00023136"/>
    </source>
</evidence>
<evidence type="ECO:0000256" key="5">
    <source>
        <dbReference type="ARBA" id="ARBA00022692"/>
    </source>
</evidence>
<feature type="transmembrane region" description="Helical" evidence="8">
    <location>
        <begin position="66"/>
        <end position="86"/>
    </location>
</feature>
<dbReference type="PANTHER" id="PTHR33908">
    <property type="entry name" value="MANNOSYLTRANSFERASE YKCB-RELATED"/>
    <property type="match status" value="1"/>
</dbReference>
<evidence type="ECO:0000313" key="10">
    <source>
        <dbReference type="Proteomes" id="UP000178999"/>
    </source>
</evidence>
<feature type="transmembrane region" description="Helical" evidence="8">
    <location>
        <begin position="358"/>
        <end position="376"/>
    </location>
</feature>
<dbReference type="AlphaFoldDB" id="A0A1F8CU38"/>
<evidence type="ECO:0000256" key="4">
    <source>
        <dbReference type="ARBA" id="ARBA00022679"/>
    </source>
</evidence>
<gene>
    <name evidence="9" type="ORF">A2382_00540</name>
</gene>
<protein>
    <recommendedName>
        <fullName evidence="11">Glycosyltransferase RgtA/B/C/D-like domain-containing protein</fullName>
    </recommendedName>
</protein>
<organism evidence="9 10">
    <name type="scientific">Candidatus Woesebacteria bacterium RIFOXYB1_FULL_38_16</name>
    <dbReference type="NCBI Taxonomy" id="1802538"/>
    <lineage>
        <taxon>Bacteria</taxon>
        <taxon>Candidatus Woeseibacteriota</taxon>
    </lineage>
</organism>
<keyword evidence="5 8" id="KW-0812">Transmembrane</keyword>
<accession>A0A1F8CU38</accession>
<evidence type="ECO:0000313" key="9">
    <source>
        <dbReference type="EMBL" id="OGM79258.1"/>
    </source>
</evidence>
<feature type="transmembrane region" description="Helical" evidence="8">
    <location>
        <begin position="106"/>
        <end position="126"/>
    </location>
</feature>
<dbReference type="GO" id="GO:0016763">
    <property type="term" value="F:pentosyltransferase activity"/>
    <property type="evidence" value="ECO:0007669"/>
    <property type="project" value="TreeGrafter"/>
</dbReference>
<feature type="transmembrane region" description="Helical" evidence="8">
    <location>
        <begin position="396"/>
        <end position="414"/>
    </location>
</feature>
<evidence type="ECO:0000256" key="6">
    <source>
        <dbReference type="ARBA" id="ARBA00022989"/>
    </source>
</evidence>
<keyword evidence="7 8" id="KW-0472">Membrane</keyword>
<dbReference type="InterPro" id="IPR050297">
    <property type="entry name" value="LipidA_mod_glycosyltrf_83"/>
</dbReference>
<dbReference type="GO" id="GO:0009103">
    <property type="term" value="P:lipopolysaccharide biosynthetic process"/>
    <property type="evidence" value="ECO:0007669"/>
    <property type="project" value="UniProtKB-ARBA"/>
</dbReference>
<dbReference type="PANTHER" id="PTHR33908:SF11">
    <property type="entry name" value="MEMBRANE PROTEIN"/>
    <property type="match status" value="1"/>
</dbReference>
<keyword evidence="6 8" id="KW-1133">Transmembrane helix</keyword>